<feature type="compositionally biased region" description="Polar residues" evidence="1">
    <location>
        <begin position="26"/>
        <end position="37"/>
    </location>
</feature>
<evidence type="ECO:0000313" key="4">
    <source>
        <dbReference type="Proteomes" id="UP000635142"/>
    </source>
</evidence>
<evidence type="ECO:0000256" key="1">
    <source>
        <dbReference type="SAM" id="MobiDB-lite"/>
    </source>
</evidence>
<accession>A0A927D1S4</accession>
<feature type="signal peptide" evidence="2">
    <location>
        <begin position="1"/>
        <end position="23"/>
    </location>
</feature>
<feature type="chain" id="PRO_5037196492" description="PRC-barrel domain-containing protein" evidence="2">
    <location>
        <begin position="24"/>
        <end position="177"/>
    </location>
</feature>
<dbReference type="AlphaFoldDB" id="A0A927D1S4"/>
<evidence type="ECO:0000313" key="3">
    <source>
        <dbReference type="EMBL" id="MBD3663498.1"/>
    </source>
</evidence>
<proteinExistence type="predicted"/>
<protein>
    <recommendedName>
        <fullName evidence="5">PRC-barrel domain-containing protein</fullName>
    </recommendedName>
</protein>
<keyword evidence="2" id="KW-0732">Signal</keyword>
<evidence type="ECO:0000256" key="2">
    <source>
        <dbReference type="SAM" id="SignalP"/>
    </source>
</evidence>
<gene>
    <name evidence="3" type="ORF">H9Q16_06165</name>
</gene>
<dbReference type="Proteomes" id="UP000635142">
    <property type="component" value="Unassembled WGS sequence"/>
</dbReference>
<name>A0A927D1S4_9RHOB</name>
<evidence type="ECO:0008006" key="5">
    <source>
        <dbReference type="Google" id="ProtNLM"/>
    </source>
</evidence>
<dbReference type="EMBL" id="JACTAG010000001">
    <property type="protein sequence ID" value="MBD3663498.1"/>
    <property type="molecule type" value="Genomic_DNA"/>
</dbReference>
<comment type="caution">
    <text evidence="3">The sequence shown here is derived from an EMBL/GenBank/DDBJ whole genome shotgun (WGS) entry which is preliminary data.</text>
</comment>
<feature type="region of interest" description="Disordered" evidence="1">
    <location>
        <begin position="26"/>
        <end position="52"/>
    </location>
</feature>
<keyword evidence="4" id="KW-1185">Reference proteome</keyword>
<sequence>MTRNFLMTSTTIATLIAAPMAMASNDSASDLTGNSPAITEGGQANAVGSISNGDKDVPLTRQGIGIAEYDPTSMSVTTAQYNALVNAIGGELTTTDDVFLGDITEVTFDGQGNPEVVVDLIEDVKIDAETLVLTLLPESMMMIDGTLVLDTTIDELYLKAQDGSKRDDETRTTVIVM</sequence>
<dbReference type="RefSeq" id="WP_191074458.1">
    <property type="nucleotide sequence ID" value="NZ_JACTAG010000001.1"/>
</dbReference>
<organism evidence="3 4">
    <name type="scientific">Sulfitobacter aestuariivivens</name>
    <dbReference type="NCBI Taxonomy" id="2766981"/>
    <lineage>
        <taxon>Bacteria</taxon>
        <taxon>Pseudomonadati</taxon>
        <taxon>Pseudomonadota</taxon>
        <taxon>Alphaproteobacteria</taxon>
        <taxon>Rhodobacterales</taxon>
        <taxon>Roseobacteraceae</taxon>
        <taxon>Sulfitobacter</taxon>
    </lineage>
</organism>
<reference evidence="3" key="1">
    <citation type="submission" date="2020-08" db="EMBL/GenBank/DDBJ databases">
        <title>Sulfitobacter aestuariivivens sp. nov., isolated from a tidal flat.</title>
        <authorList>
            <person name="Park S."/>
            <person name="Yoon J.-H."/>
        </authorList>
    </citation>
    <scope>NUCLEOTIDE SEQUENCE</scope>
    <source>
        <strain evidence="3">TSTF-M16</strain>
    </source>
</reference>